<sequence>MFIRSTPLAGEPKNGGLPWDPFKALVAPRPIGWITSVASDGSINLAPFSFFNVVGDSPNMVSLAIGERVDGRQKDSRRNIEETGEFVCNLATWDLREQMNMTSSSVEEGVDEAELAGLALVPSQIVSPPRVARSPAALECVYTETFVPHAANGSAHHFRLILGEVVGVYIDDRFIADGRVDTAAMKPMTRMGYDEYAVVESAVRMDRPDLDIMKALRTPE</sequence>
<organism evidence="2 3">
    <name type="scientific">Amycolatopsis pigmentata</name>
    <dbReference type="NCBI Taxonomy" id="450801"/>
    <lineage>
        <taxon>Bacteria</taxon>
        <taxon>Bacillati</taxon>
        <taxon>Actinomycetota</taxon>
        <taxon>Actinomycetes</taxon>
        <taxon>Pseudonocardiales</taxon>
        <taxon>Pseudonocardiaceae</taxon>
        <taxon>Amycolatopsis</taxon>
    </lineage>
</organism>
<gene>
    <name evidence="2" type="ORF">ACFSXZ_00870</name>
</gene>
<keyword evidence="2" id="KW-0560">Oxidoreductase</keyword>
<dbReference type="InterPro" id="IPR012349">
    <property type="entry name" value="Split_barrel_FMN-bd"/>
</dbReference>
<dbReference type="Gene3D" id="2.30.110.10">
    <property type="entry name" value="Electron Transport, Fmn-binding Protein, Chain A"/>
    <property type="match status" value="1"/>
</dbReference>
<proteinExistence type="predicted"/>
<evidence type="ECO:0000313" key="2">
    <source>
        <dbReference type="EMBL" id="MFD2414878.1"/>
    </source>
</evidence>
<keyword evidence="3" id="KW-1185">Reference proteome</keyword>
<dbReference type="Pfam" id="PF01613">
    <property type="entry name" value="Flavin_Reduct"/>
    <property type="match status" value="1"/>
</dbReference>
<protein>
    <submittedName>
        <fullName evidence="2">Flavin reductase family protein</fullName>
        <ecNumber evidence="2">1.5.1.-</ecNumber>
    </submittedName>
</protein>
<dbReference type="PANTHER" id="PTHR43812">
    <property type="entry name" value="BLR2425 PROTEIN"/>
    <property type="match status" value="1"/>
</dbReference>
<dbReference type="SUPFAM" id="SSF50475">
    <property type="entry name" value="FMN-binding split barrel"/>
    <property type="match status" value="1"/>
</dbReference>
<dbReference type="SMART" id="SM00903">
    <property type="entry name" value="Flavin_Reduct"/>
    <property type="match status" value="1"/>
</dbReference>
<dbReference type="RefSeq" id="WP_378260153.1">
    <property type="nucleotide sequence ID" value="NZ_JBHUKR010000002.1"/>
</dbReference>
<evidence type="ECO:0000313" key="3">
    <source>
        <dbReference type="Proteomes" id="UP001597417"/>
    </source>
</evidence>
<dbReference type="PANTHER" id="PTHR43812:SF2">
    <property type="entry name" value="FLAVIN REDUCTASE LIKE DOMAIN-CONTAINING PROTEIN"/>
    <property type="match status" value="1"/>
</dbReference>
<dbReference type="GO" id="GO:0016491">
    <property type="term" value="F:oxidoreductase activity"/>
    <property type="evidence" value="ECO:0007669"/>
    <property type="project" value="UniProtKB-KW"/>
</dbReference>
<evidence type="ECO:0000259" key="1">
    <source>
        <dbReference type="SMART" id="SM00903"/>
    </source>
</evidence>
<dbReference type="Proteomes" id="UP001597417">
    <property type="component" value="Unassembled WGS sequence"/>
</dbReference>
<feature type="domain" description="Flavin reductase like" evidence="1">
    <location>
        <begin position="24"/>
        <end position="183"/>
    </location>
</feature>
<name>A0ABW5FIS4_9PSEU</name>
<dbReference type="InterPro" id="IPR002563">
    <property type="entry name" value="Flavin_Rdtase-like_dom"/>
</dbReference>
<reference evidence="3" key="1">
    <citation type="journal article" date="2019" name="Int. J. Syst. Evol. Microbiol.">
        <title>The Global Catalogue of Microorganisms (GCM) 10K type strain sequencing project: providing services to taxonomists for standard genome sequencing and annotation.</title>
        <authorList>
            <consortium name="The Broad Institute Genomics Platform"/>
            <consortium name="The Broad Institute Genome Sequencing Center for Infectious Disease"/>
            <person name="Wu L."/>
            <person name="Ma J."/>
        </authorList>
    </citation>
    <scope>NUCLEOTIDE SEQUENCE [LARGE SCALE GENOMIC DNA]</scope>
    <source>
        <strain evidence="3">CGMCC 4.7645</strain>
    </source>
</reference>
<accession>A0ABW5FIS4</accession>
<comment type="caution">
    <text evidence="2">The sequence shown here is derived from an EMBL/GenBank/DDBJ whole genome shotgun (WGS) entry which is preliminary data.</text>
</comment>
<dbReference type="EC" id="1.5.1.-" evidence="2"/>
<dbReference type="EMBL" id="JBHUKR010000002">
    <property type="protein sequence ID" value="MFD2414878.1"/>
    <property type="molecule type" value="Genomic_DNA"/>
</dbReference>